<protein>
    <submittedName>
        <fullName evidence="2">Alpha-1,3-mannosyl-glycoprotein 4-beta-N-acetylglucosaminyltransferase A</fullName>
    </submittedName>
</protein>
<accession>A0AC35FGQ0</accession>
<evidence type="ECO:0000313" key="1">
    <source>
        <dbReference type="Proteomes" id="UP000887580"/>
    </source>
</evidence>
<dbReference type="WBParaSite" id="PS1159_v2.g17387.t1">
    <property type="protein sequence ID" value="PS1159_v2.g17387.t1"/>
    <property type="gene ID" value="PS1159_v2.g17387"/>
</dbReference>
<name>A0AC35FGQ0_9BILA</name>
<dbReference type="Proteomes" id="UP000887580">
    <property type="component" value="Unplaced"/>
</dbReference>
<proteinExistence type="predicted"/>
<evidence type="ECO:0000313" key="2">
    <source>
        <dbReference type="WBParaSite" id="PS1159_v2.g17387.t1"/>
    </source>
</evidence>
<reference evidence="2" key="1">
    <citation type="submission" date="2022-11" db="UniProtKB">
        <authorList>
            <consortium name="WormBaseParasite"/>
        </authorList>
    </citation>
    <scope>IDENTIFICATION</scope>
</reference>
<organism evidence="1 2">
    <name type="scientific">Panagrolaimus sp. PS1159</name>
    <dbReference type="NCBI Taxonomy" id="55785"/>
    <lineage>
        <taxon>Eukaryota</taxon>
        <taxon>Metazoa</taxon>
        <taxon>Ecdysozoa</taxon>
        <taxon>Nematoda</taxon>
        <taxon>Chromadorea</taxon>
        <taxon>Rhabditida</taxon>
        <taxon>Tylenchina</taxon>
        <taxon>Panagrolaimomorpha</taxon>
        <taxon>Panagrolaimoidea</taxon>
        <taxon>Panagrolaimidae</taxon>
        <taxon>Panagrolaimus</taxon>
    </lineage>
</organism>
<sequence length="484" mass="56723">MVDELQNLEKEIKNLKIQLDTVKIVLKKSPYEKLNYSSTSTNIPFDPFLNVLPHLQYLQSQNPNINLNPTFYAFSSNNTLRSIGRLIIGIPTIKRLQKDYLHATIRNCLDNVRIEESSLVTFVVLIAEREFDEKVKETINTLKNEFETAIENGMLQIIMPPSFWYPPDLDSIEPTFNDSQKRMIWRTKQNLDYAYLMIYAKYFFGFTDYYIQLEDDVISKMGYITAMTTFADFHKNWFACDFSKLGFIGKLFHTNDLPLISNFILLFYREKPVDWILDQLFLVKYCNHEESGCIKKRINGVRRLYHKPALFQHIGRYSSLSGKIQVLKDSSYKLKTQNITAPIQHTKNKKADELSSNFSAFTLDNLENFYNYSTPLILFFNQTMTDDNFALKGATLFKIKYFNPIEISSIGLRYFVRYRQNVAKKLPFKVNIYDENNNCFDLEFSHILHLKLIFENFKNVSSITVILEQVFDIEIFSLTSLLIA</sequence>